<name>A0A0R1QTR8_9LACO</name>
<keyword evidence="2" id="KW-0732">Signal</keyword>
<gene>
    <name evidence="3" type="ORF">FD29_GL001883</name>
</gene>
<evidence type="ECO:0000256" key="2">
    <source>
        <dbReference type="SAM" id="SignalP"/>
    </source>
</evidence>
<dbReference type="Proteomes" id="UP000050872">
    <property type="component" value="Unassembled WGS sequence"/>
</dbReference>
<feature type="compositionally biased region" description="Low complexity" evidence="1">
    <location>
        <begin position="75"/>
        <end position="97"/>
    </location>
</feature>
<evidence type="ECO:0000256" key="1">
    <source>
        <dbReference type="SAM" id="MobiDB-lite"/>
    </source>
</evidence>
<evidence type="ECO:0000313" key="4">
    <source>
        <dbReference type="Proteomes" id="UP000050872"/>
    </source>
</evidence>
<dbReference type="EMBL" id="AZEZ01000004">
    <property type="protein sequence ID" value="KRL45882.1"/>
    <property type="molecule type" value="Genomic_DNA"/>
</dbReference>
<dbReference type="PATRIC" id="fig|1423770.3.peg.1934"/>
<protein>
    <recommendedName>
        <fullName evidence="5">Lipoprotein</fullName>
    </recommendedName>
</protein>
<sequence length="197" mass="21168">MKRIIASALLIATTLSLAACSNTKSTASSTEKRDKTIQVSKKKTAPKKTSSSKKTSAKKVANKANNNSDQQPTDQNTNSQANNTQQAQNQTPAQSQQVADAKNTNNQPDQQSQAQNNQNTQQQAGGISYDENTLTGFVNKYGESPAAYKVEHEGMSTLQALQSTPDNMKTFGEKQTQQGMENGSLNPDGSASNQFGY</sequence>
<evidence type="ECO:0008006" key="5">
    <source>
        <dbReference type="Google" id="ProtNLM"/>
    </source>
</evidence>
<comment type="caution">
    <text evidence="3">The sequence shown here is derived from an EMBL/GenBank/DDBJ whole genome shotgun (WGS) entry which is preliminary data.</text>
</comment>
<feature type="chain" id="PRO_5038355718" description="Lipoprotein" evidence="2">
    <location>
        <begin position="19"/>
        <end position="197"/>
    </location>
</feature>
<feature type="signal peptide" evidence="2">
    <location>
        <begin position="1"/>
        <end position="18"/>
    </location>
</feature>
<dbReference type="RefSeq" id="WP_057887113.1">
    <property type="nucleotide sequence ID" value="NZ_AZEZ01000004.1"/>
</dbReference>
<feature type="region of interest" description="Disordered" evidence="1">
    <location>
        <begin position="167"/>
        <end position="197"/>
    </location>
</feature>
<accession>A0A0R1QTR8</accession>
<feature type="region of interest" description="Disordered" evidence="1">
    <location>
        <begin position="21"/>
        <end position="124"/>
    </location>
</feature>
<dbReference type="AlphaFoldDB" id="A0A0R1QTR8"/>
<organism evidence="3 4">
    <name type="scientific">Companilactobacillus mindensis DSM 14500</name>
    <dbReference type="NCBI Taxonomy" id="1423770"/>
    <lineage>
        <taxon>Bacteria</taxon>
        <taxon>Bacillati</taxon>
        <taxon>Bacillota</taxon>
        <taxon>Bacilli</taxon>
        <taxon>Lactobacillales</taxon>
        <taxon>Lactobacillaceae</taxon>
        <taxon>Companilactobacillus</taxon>
    </lineage>
</organism>
<dbReference type="OrthoDB" id="2149848at2"/>
<feature type="compositionally biased region" description="Low complexity" evidence="1">
    <location>
        <begin position="105"/>
        <end position="123"/>
    </location>
</feature>
<reference evidence="3 4" key="1">
    <citation type="journal article" date="2015" name="Genome Announc.">
        <title>Expanding the biotechnology potential of lactobacilli through comparative genomics of 213 strains and associated genera.</title>
        <authorList>
            <person name="Sun Z."/>
            <person name="Harris H.M."/>
            <person name="McCann A."/>
            <person name="Guo C."/>
            <person name="Argimon S."/>
            <person name="Zhang W."/>
            <person name="Yang X."/>
            <person name="Jeffery I.B."/>
            <person name="Cooney J.C."/>
            <person name="Kagawa T.F."/>
            <person name="Liu W."/>
            <person name="Song Y."/>
            <person name="Salvetti E."/>
            <person name="Wrobel A."/>
            <person name="Rasinkangas P."/>
            <person name="Parkhill J."/>
            <person name="Rea M.C."/>
            <person name="O'Sullivan O."/>
            <person name="Ritari J."/>
            <person name="Douillard F.P."/>
            <person name="Paul Ross R."/>
            <person name="Yang R."/>
            <person name="Briner A.E."/>
            <person name="Felis G.E."/>
            <person name="de Vos W.M."/>
            <person name="Barrangou R."/>
            <person name="Klaenhammer T.R."/>
            <person name="Caufield P.W."/>
            <person name="Cui Y."/>
            <person name="Zhang H."/>
            <person name="O'Toole P.W."/>
        </authorList>
    </citation>
    <scope>NUCLEOTIDE SEQUENCE [LARGE SCALE GENOMIC DNA]</scope>
    <source>
        <strain evidence="3 4">DSM 14500</strain>
    </source>
</reference>
<proteinExistence type="predicted"/>
<dbReference type="STRING" id="1423770.FD29_GL001883"/>
<keyword evidence="4" id="KW-1185">Reference proteome</keyword>
<evidence type="ECO:0000313" key="3">
    <source>
        <dbReference type="EMBL" id="KRL45882.1"/>
    </source>
</evidence>
<dbReference type="PROSITE" id="PS51257">
    <property type="entry name" value="PROKAR_LIPOPROTEIN"/>
    <property type="match status" value="1"/>
</dbReference>